<dbReference type="AlphaFoldDB" id="A0A5E8BFJ7"/>
<comment type="subcellular location">
    <subcellularLocation>
        <location evidence="2">Endosome membrane</location>
        <topology evidence="2">Peripheral membrane protein</topology>
    </subcellularLocation>
    <subcellularLocation>
        <location evidence="3">Preautophagosomal structure membrane</location>
        <topology evidence="3">Peripheral membrane protein</topology>
    </subcellularLocation>
    <subcellularLocation>
        <location evidence="1">Vacuole membrane</location>
        <topology evidence="1">Peripheral membrane protein</topology>
    </subcellularLocation>
</comment>
<keyword evidence="5" id="KW-0926">Vacuole</keyword>
<feature type="repeat" description="WD" evidence="14">
    <location>
        <begin position="206"/>
        <end position="234"/>
    </location>
</feature>
<keyword evidence="6 14" id="KW-0853">WD repeat</keyword>
<dbReference type="InterPro" id="IPR048720">
    <property type="entry name" value="PROPPIN"/>
</dbReference>
<dbReference type="GO" id="GO:0015031">
    <property type="term" value="P:protein transport"/>
    <property type="evidence" value="ECO:0007669"/>
    <property type="project" value="UniProtKB-KW"/>
</dbReference>
<evidence type="ECO:0000256" key="11">
    <source>
        <dbReference type="ARBA" id="ARBA00023136"/>
    </source>
</evidence>
<evidence type="ECO:0000256" key="12">
    <source>
        <dbReference type="ARBA" id="ARBA00025740"/>
    </source>
</evidence>
<dbReference type="SUPFAM" id="SSF50978">
    <property type="entry name" value="WD40 repeat-like"/>
    <property type="match status" value="1"/>
</dbReference>
<reference evidence="16 17" key="1">
    <citation type="submission" date="2019-09" db="EMBL/GenBank/DDBJ databases">
        <authorList>
            <person name="Brejova B."/>
        </authorList>
    </citation>
    <scope>NUCLEOTIDE SEQUENCE [LARGE SCALE GENOMIC DNA]</scope>
</reference>
<feature type="compositionally biased region" description="Polar residues" evidence="15">
    <location>
        <begin position="323"/>
        <end position="334"/>
    </location>
</feature>
<feature type="compositionally biased region" description="Low complexity" evidence="15">
    <location>
        <begin position="372"/>
        <end position="385"/>
    </location>
</feature>
<evidence type="ECO:0000256" key="3">
    <source>
        <dbReference type="ARBA" id="ARBA00004623"/>
    </source>
</evidence>
<dbReference type="GO" id="GO:0005774">
    <property type="term" value="C:vacuolar membrane"/>
    <property type="evidence" value="ECO:0007669"/>
    <property type="project" value="UniProtKB-SubCell"/>
</dbReference>
<proteinExistence type="inferred from homology"/>
<evidence type="ECO:0000256" key="6">
    <source>
        <dbReference type="ARBA" id="ARBA00022574"/>
    </source>
</evidence>
<feature type="region of interest" description="Disordered" evidence="15">
    <location>
        <begin position="414"/>
        <end position="447"/>
    </location>
</feature>
<evidence type="ECO:0000313" key="16">
    <source>
        <dbReference type="EMBL" id="VVT49601.1"/>
    </source>
</evidence>
<feature type="region of interest" description="Disordered" evidence="15">
    <location>
        <begin position="302"/>
        <end position="385"/>
    </location>
</feature>
<keyword evidence="9" id="KW-0653">Protein transport</keyword>
<evidence type="ECO:0000256" key="15">
    <source>
        <dbReference type="SAM" id="MobiDB-lite"/>
    </source>
</evidence>
<gene>
    <name evidence="16" type="ORF">SAPINGB_P002350</name>
</gene>
<dbReference type="SMART" id="SM00320">
    <property type="entry name" value="WD40"/>
    <property type="match status" value="2"/>
</dbReference>
<feature type="compositionally biased region" description="Polar residues" evidence="15">
    <location>
        <begin position="426"/>
        <end position="447"/>
    </location>
</feature>
<dbReference type="PANTHER" id="PTHR11227">
    <property type="entry name" value="WD-REPEAT PROTEIN INTERACTING WITH PHOSPHOINOSIDES WIPI -RELATED"/>
    <property type="match status" value="1"/>
</dbReference>
<keyword evidence="10" id="KW-0072">Autophagy</keyword>
<dbReference type="GeneID" id="43581169"/>
<feature type="compositionally biased region" description="Basic and acidic residues" evidence="15">
    <location>
        <begin position="335"/>
        <end position="367"/>
    </location>
</feature>
<dbReference type="InterPro" id="IPR015943">
    <property type="entry name" value="WD40/YVTN_repeat-like_dom_sf"/>
</dbReference>
<evidence type="ECO:0000256" key="7">
    <source>
        <dbReference type="ARBA" id="ARBA00022737"/>
    </source>
</evidence>
<organism evidence="16 17">
    <name type="scientific">Magnusiomyces paraingens</name>
    <dbReference type="NCBI Taxonomy" id="2606893"/>
    <lineage>
        <taxon>Eukaryota</taxon>
        <taxon>Fungi</taxon>
        <taxon>Dikarya</taxon>
        <taxon>Ascomycota</taxon>
        <taxon>Saccharomycotina</taxon>
        <taxon>Dipodascomycetes</taxon>
        <taxon>Dipodascales</taxon>
        <taxon>Dipodascaceae</taxon>
        <taxon>Magnusiomyces</taxon>
    </lineage>
</organism>
<dbReference type="InterPro" id="IPR001680">
    <property type="entry name" value="WD40_rpt"/>
</dbReference>
<evidence type="ECO:0000256" key="8">
    <source>
        <dbReference type="ARBA" id="ARBA00022753"/>
    </source>
</evidence>
<dbReference type="FunFam" id="2.130.10.10:FF:000965">
    <property type="entry name" value="Autophagy-like protein 18 Atg18"/>
    <property type="match status" value="1"/>
</dbReference>
<keyword evidence="11" id="KW-0472">Membrane</keyword>
<evidence type="ECO:0000256" key="14">
    <source>
        <dbReference type="PROSITE-ProRule" id="PRU00221"/>
    </source>
</evidence>
<evidence type="ECO:0000313" key="17">
    <source>
        <dbReference type="Proteomes" id="UP000398389"/>
    </source>
</evidence>
<dbReference type="PROSITE" id="PS50082">
    <property type="entry name" value="WD_REPEATS_2"/>
    <property type="match status" value="1"/>
</dbReference>
<feature type="compositionally biased region" description="Low complexity" evidence="15">
    <location>
        <begin position="306"/>
        <end position="322"/>
    </location>
</feature>
<evidence type="ECO:0000256" key="9">
    <source>
        <dbReference type="ARBA" id="ARBA00022927"/>
    </source>
</evidence>
<evidence type="ECO:0000256" key="1">
    <source>
        <dbReference type="ARBA" id="ARBA00004148"/>
    </source>
</evidence>
<dbReference type="Gene3D" id="2.130.10.10">
    <property type="entry name" value="YVTN repeat-like/Quinoprotein amine dehydrogenase"/>
    <property type="match status" value="1"/>
</dbReference>
<evidence type="ECO:0000256" key="13">
    <source>
        <dbReference type="ARBA" id="ARBA00039247"/>
    </source>
</evidence>
<comment type="similarity">
    <text evidence="12">Belongs to the WD repeat PROPPIN family.</text>
</comment>
<sequence length="545" mass="58584">MAAAYLQRSSTRHFHDAINFVNFNQDFSCISVGTKNGYNLFNCDPFGKCFAKVDGGIGIVEMLFCTSLVAVVGVGDQPHLSPRRLKIVNTKRKLNICELTFPTAVLRVKLNRKRLIVLLEEQIYIYDISNMQLLYTIETSPNPQAICALSPSSDNCYLAYPSPAPQSSSPFAFPPHVPAANNLTSPNRTGDVVVFDTLTLQPVNVIEAHKSPLAALSFNADGNLLATASDKGTIVRVFSIPSATKLYQFRRGTYPSRIFSINFNAASSLLAVSSATETVHIFRLARPGNVQPVSVPAVARPEHKNAPSAASPTSPTSPSISSVHSEQNHQTQDTQHSENNDSNSHENNHSDSHGSPPQEEHHHHEDQQTAGSLQADSDSASSMSIDSQAAAAAAILPQLTNREESVNSLGLDSATDSRKWHLGGRSSPSPGAATPNSTGNGQAATSSMASMLRRGSRTLGRQVAGAVGTYLPSAVTEMWEPQRDFAFVKLPGAAGLKSVVAFNAASTRLFAVTSEGYFYQYAIDHAKGGEGQLLQQYSLLDNSEE</sequence>
<evidence type="ECO:0000256" key="10">
    <source>
        <dbReference type="ARBA" id="ARBA00023006"/>
    </source>
</evidence>
<dbReference type="GO" id="GO:0034045">
    <property type="term" value="C:phagophore assembly site membrane"/>
    <property type="evidence" value="ECO:0007669"/>
    <property type="project" value="UniProtKB-SubCell"/>
</dbReference>
<keyword evidence="7" id="KW-0677">Repeat</keyword>
<keyword evidence="17" id="KW-1185">Reference proteome</keyword>
<dbReference type="InterPro" id="IPR036322">
    <property type="entry name" value="WD40_repeat_dom_sf"/>
</dbReference>
<dbReference type="OrthoDB" id="1667587at2759"/>
<dbReference type="Pfam" id="PF21032">
    <property type="entry name" value="PROPPIN"/>
    <property type="match status" value="2"/>
</dbReference>
<dbReference type="Proteomes" id="UP000398389">
    <property type="component" value="Unassembled WGS sequence"/>
</dbReference>
<accession>A0A5E8BFJ7</accession>
<name>A0A5E8BFJ7_9ASCO</name>
<dbReference type="GO" id="GO:0006914">
    <property type="term" value="P:autophagy"/>
    <property type="evidence" value="ECO:0007669"/>
    <property type="project" value="UniProtKB-KW"/>
</dbReference>
<evidence type="ECO:0000256" key="2">
    <source>
        <dbReference type="ARBA" id="ARBA00004481"/>
    </source>
</evidence>
<dbReference type="GO" id="GO:0010008">
    <property type="term" value="C:endosome membrane"/>
    <property type="evidence" value="ECO:0007669"/>
    <property type="project" value="UniProtKB-SubCell"/>
</dbReference>
<evidence type="ECO:0000256" key="4">
    <source>
        <dbReference type="ARBA" id="ARBA00022448"/>
    </source>
</evidence>
<evidence type="ECO:0000256" key="5">
    <source>
        <dbReference type="ARBA" id="ARBA00022554"/>
    </source>
</evidence>
<keyword evidence="8" id="KW-0967">Endosome</keyword>
<dbReference type="EMBL" id="CABVLU010000002">
    <property type="protein sequence ID" value="VVT49601.1"/>
    <property type="molecule type" value="Genomic_DNA"/>
</dbReference>
<protein>
    <recommendedName>
        <fullName evidence="13">Autophagy-related protein 18</fullName>
    </recommendedName>
</protein>
<dbReference type="RefSeq" id="XP_031852960.1">
    <property type="nucleotide sequence ID" value="XM_031997069.1"/>
</dbReference>
<keyword evidence="4" id="KW-0813">Transport</keyword>